<dbReference type="STRING" id="930131.SAMN05216389_11148"/>
<feature type="region of interest" description="Disordered" evidence="1">
    <location>
        <begin position="38"/>
        <end position="71"/>
    </location>
</feature>
<dbReference type="Proteomes" id="UP000198618">
    <property type="component" value="Unassembled WGS sequence"/>
</dbReference>
<name>A0A1I0EDK8_9BACI</name>
<accession>A0A1I0EDK8</accession>
<evidence type="ECO:0000313" key="2">
    <source>
        <dbReference type="EMBL" id="SET43052.1"/>
    </source>
</evidence>
<reference evidence="2 3" key="1">
    <citation type="submission" date="2016-10" db="EMBL/GenBank/DDBJ databases">
        <authorList>
            <person name="de Groot N.N."/>
        </authorList>
    </citation>
    <scope>NUCLEOTIDE SEQUENCE [LARGE SCALE GENOMIC DNA]</scope>
    <source>
        <strain evidence="2 3">IBRC-M 10780</strain>
    </source>
</reference>
<gene>
    <name evidence="2" type="ORF">SAMN05216389_11148</name>
</gene>
<dbReference type="EMBL" id="FOHE01000011">
    <property type="protein sequence ID" value="SET43052.1"/>
    <property type="molecule type" value="Genomic_DNA"/>
</dbReference>
<feature type="compositionally biased region" description="Basic residues" evidence="1">
    <location>
        <begin position="45"/>
        <end position="71"/>
    </location>
</feature>
<protein>
    <submittedName>
        <fullName evidence="2">Uncharacterized protein</fullName>
    </submittedName>
</protein>
<evidence type="ECO:0000313" key="3">
    <source>
        <dbReference type="Proteomes" id="UP000198618"/>
    </source>
</evidence>
<keyword evidence="3" id="KW-1185">Reference proteome</keyword>
<evidence type="ECO:0000256" key="1">
    <source>
        <dbReference type="SAM" id="MobiDB-lite"/>
    </source>
</evidence>
<organism evidence="2 3">
    <name type="scientific">Oceanobacillus limi</name>
    <dbReference type="NCBI Taxonomy" id="930131"/>
    <lineage>
        <taxon>Bacteria</taxon>
        <taxon>Bacillati</taxon>
        <taxon>Bacillota</taxon>
        <taxon>Bacilli</taxon>
        <taxon>Bacillales</taxon>
        <taxon>Bacillaceae</taxon>
        <taxon>Oceanobacillus</taxon>
    </lineage>
</organism>
<proteinExistence type="predicted"/>
<dbReference type="AlphaFoldDB" id="A0A1I0EDK8"/>
<sequence length="71" mass="8510">MTVSKRKQIYEIINEHIEVEHERDYVSEYIRNLHEKISELESSVSRKKKRRSGRRRKSKLGTSHKKRGSEG</sequence>